<evidence type="ECO:0000313" key="1">
    <source>
        <dbReference type="WBParaSite" id="HPLM_0002011701-mRNA-1"/>
    </source>
</evidence>
<organism evidence="1">
    <name type="scientific">Haemonchus placei</name>
    <name type="common">Barber's pole worm</name>
    <dbReference type="NCBI Taxonomy" id="6290"/>
    <lineage>
        <taxon>Eukaryota</taxon>
        <taxon>Metazoa</taxon>
        <taxon>Ecdysozoa</taxon>
        <taxon>Nematoda</taxon>
        <taxon>Chromadorea</taxon>
        <taxon>Rhabditida</taxon>
        <taxon>Rhabditina</taxon>
        <taxon>Rhabditomorpha</taxon>
        <taxon>Strongyloidea</taxon>
        <taxon>Trichostrongylidae</taxon>
        <taxon>Haemonchus</taxon>
    </lineage>
</organism>
<proteinExistence type="predicted"/>
<reference evidence="1" key="1">
    <citation type="submission" date="2017-02" db="UniProtKB">
        <authorList>
            <consortium name="WormBaseParasite"/>
        </authorList>
    </citation>
    <scope>IDENTIFICATION</scope>
</reference>
<protein>
    <submittedName>
        <fullName evidence="1">Ovule protein</fullName>
    </submittedName>
</protein>
<accession>A0A0N4X6X5</accession>
<name>A0A0N4X6X5_HAEPC</name>
<sequence>LLHPFAISYHLSVSSVCVLNRVISYIFNPSSKIAQSSNYSRNCVYRGISRSPVIYLNKLSL</sequence>
<dbReference type="AlphaFoldDB" id="A0A0N4X6X5"/>
<dbReference type="WBParaSite" id="HPLM_0002011701-mRNA-1">
    <property type="protein sequence ID" value="HPLM_0002011701-mRNA-1"/>
    <property type="gene ID" value="HPLM_0002011701"/>
</dbReference>